<gene>
    <name evidence="2" type="ORF">TNCV_1358151</name>
</gene>
<reference evidence="2" key="1">
    <citation type="submission" date="2020-08" db="EMBL/GenBank/DDBJ databases">
        <title>Multicomponent nature underlies the extraordinary mechanical properties of spider dragline silk.</title>
        <authorList>
            <person name="Kono N."/>
            <person name="Nakamura H."/>
            <person name="Mori M."/>
            <person name="Yoshida Y."/>
            <person name="Ohtoshi R."/>
            <person name="Malay A.D."/>
            <person name="Moran D.A.P."/>
            <person name="Tomita M."/>
            <person name="Numata K."/>
            <person name="Arakawa K."/>
        </authorList>
    </citation>
    <scope>NUCLEOTIDE SEQUENCE</scope>
</reference>
<dbReference type="Proteomes" id="UP000887159">
    <property type="component" value="Unassembled WGS sequence"/>
</dbReference>
<evidence type="ECO:0000313" key="2">
    <source>
        <dbReference type="EMBL" id="GFY08409.1"/>
    </source>
</evidence>
<proteinExistence type="predicted"/>
<feature type="region of interest" description="Disordered" evidence="1">
    <location>
        <begin position="97"/>
        <end position="127"/>
    </location>
</feature>
<organism evidence="2 3">
    <name type="scientific">Trichonephila clavipes</name>
    <name type="common">Golden silk orbweaver</name>
    <name type="synonym">Nephila clavipes</name>
    <dbReference type="NCBI Taxonomy" id="2585209"/>
    <lineage>
        <taxon>Eukaryota</taxon>
        <taxon>Metazoa</taxon>
        <taxon>Ecdysozoa</taxon>
        <taxon>Arthropoda</taxon>
        <taxon>Chelicerata</taxon>
        <taxon>Arachnida</taxon>
        <taxon>Araneae</taxon>
        <taxon>Araneomorphae</taxon>
        <taxon>Entelegynae</taxon>
        <taxon>Araneoidea</taxon>
        <taxon>Nephilidae</taxon>
        <taxon>Trichonephila</taxon>
    </lineage>
</organism>
<evidence type="ECO:0000256" key="1">
    <source>
        <dbReference type="SAM" id="MobiDB-lite"/>
    </source>
</evidence>
<name>A0A8X6VID0_TRICX</name>
<dbReference type="EMBL" id="BMAU01021280">
    <property type="protein sequence ID" value="GFY08409.1"/>
    <property type="molecule type" value="Genomic_DNA"/>
</dbReference>
<sequence length="207" mass="23009">MRSGNLFVETKSNIQSKSYLSAKTFLDSPLLVAPLKSLNSRRGVISEPDLLGTSDAKILEGFSDQDTAPTTSNNLSISTASSSSSVCHFLETTTNTSNTITATSQDAKETSKPRRKKRPPKKTSNAIKPKIEIKMAPHKPRKSAPTECTTDEEDRIVYDAEDEPEPNSDYILNLGDYTYKGELVDKPNQSFIRYDFDNPIKKRVRNS</sequence>
<comment type="caution">
    <text evidence="2">The sequence shown here is derived from an EMBL/GenBank/DDBJ whole genome shotgun (WGS) entry which is preliminary data.</text>
</comment>
<protein>
    <submittedName>
        <fullName evidence="2">Uncharacterized protein</fullName>
    </submittedName>
</protein>
<dbReference type="AlphaFoldDB" id="A0A8X6VID0"/>
<evidence type="ECO:0000313" key="3">
    <source>
        <dbReference type="Proteomes" id="UP000887159"/>
    </source>
</evidence>
<accession>A0A8X6VID0</accession>
<keyword evidence="3" id="KW-1185">Reference proteome</keyword>